<protein>
    <submittedName>
        <fullName evidence="2">Uncharacterized protein</fullName>
    </submittedName>
</protein>
<dbReference type="Proteomes" id="UP000053236">
    <property type="component" value="Unassembled WGS sequence"/>
</dbReference>
<dbReference type="EMBL" id="KI687470">
    <property type="protein sequence ID" value="ETK81442.1"/>
    <property type="molecule type" value="Genomic_DNA"/>
</dbReference>
<dbReference type="AlphaFoldDB" id="W2GEP4"/>
<evidence type="ECO:0000256" key="1">
    <source>
        <dbReference type="SAM" id="Phobius"/>
    </source>
</evidence>
<keyword evidence="1" id="KW-0472">Membrane</keyword>
<name>W2GEP4_PHYNI</name>
<proteinExistence type="predicted"/>
<feature type="non-terminal residue" evidence="2">
    <location>
        <position position="56"/>
    </location>
</feature>
<evidence type="ECO:0000313" key="2">
    <source>
        <dbReference type="EMBL" id="ETK81442.1"/>
    </source>
</evidence>
<organism evidence="2">
    <name type="scientific">Phytophthora nicotianae</name>
    <name type="common">Potato buckeye rot agent</name>
    <name type="synonym">Phytophthora parasitica</name>
    <dbReference type="NCBI Taxonomy" id="4792"/>
    <lineage>
        <taxon>Eukaryota</taxon>
        <taxon>Sar</taxon>
        <taxon>Stramenopiles</taxon>
        <taxon>Oomycota</taxon>
        <taxon>Peronosporomycetes</taxon>
        <taxon>Peronosporales</taxon>
        <taxon>Peronosporaceae</taxon>
        <taxon>Phytophthora</taxon>
    </lineage>
</organism>
<feature type="transmembrane region" description="Helical" evidence="1">
    <location>
        <begin position="12"/>
        <end position="29"/>
    </location>
</feature>
<reference evidence="2" key="1">
    <citation type="submission" date="2013-11" db="EMBL/GenBank/DDBJ databases">
        <title>The Genome Sequence of Phytophthora parasitica CJ02B3.</title>
        <authorList>
            <consortium name="The Broad Institute Genomics Platform"/>
            <person name="Russ C."/>
            <person name="Tyler B."/>
            <person name="Panabieres F."/>
            <person name="Shan W."/>
            <person name="Tripathy S."/>
            <person name="Grunwald N."/>
            <person name="Machado M."/>
            <person name="Johnson C.S."/>
            <person name="Arredondo F."/>
            <person name="Hong C."/>
            <person name="Coffey M."/>
            <person name="Young S.K."/>
            <person name="Zeng Q."/>
            <person name="Gargeya S."/>
            <person name="Fitzgerald M."/>
            <person name="Abouelleil A."/>
            <person name="Alvarado L."/>
            <person name="Chapman S.B."/>
            <person name="Gainer-Dewar J."/>
            <person name="Goldberg J."/>
            <person name="Griggs A."/>
            <person name="Gujja S."/>
            <person name="Hansen M."/>
            <person name="Howarth C."/>
            <person name="Imamovic A."/>
            <person name="Ireland A."/>
            <person name="Larimer J."/>
            <person name="McCowan C."/>
            <person name="Murphy C."/>
            <person name="Pearson M."/>
            <person name="Poon T.W."/>
            <person name="Priest M."/>
            <person name="Roberts A."/>
            <person name="Saif S."/>
            <person name="Shea T."/>
            <person name="Sykes S."/>
            <person name="Wortman J."/>
            <person name="Nusbaum C."/>
            <person name="Birren B."/>
        </authorList>
    </citation>
    <scope>NUCLEOTIDE SEQUENCE [LARGE SCALE GENOMIC DNA]</scope>
    <source>
        <strain evidence="2">CJ02B3</strain>
    </source>
</reference>
<gene>
    <name evidence="2" type="ORF">L915_13064</name>
</gene>
<sequence length="56" mass="6269">MPLYDGSSGPTRSALAYATNPLAIFYFFLPKELWRKIAEETNTYPLACVDEIAQAI</sequence>
<accession>W2GEP4</accession>
<keyword evidence="1" id="KW-1133">Transmembrane helix</keyword>
<keyword evidence="1" id="KW-0812">Transmembrane</keyword>